<evidence type="ECO:0000256" key="5">
    <source>
        <dbReference type="ARBA" id="ARBA00022840"/>
    </source>
</evidence>
<feature type="binding site" evidence="6">
    <location>
        <begin position="92"/>
        <end position="102"/>
    </location>
    <ligand>
        <name>ATP</name>
        <dbReference type="ChEBI" id="CHEBI:30616"/>
    </ligand>
</feature>
<name>A0A1F6B2M8_9BACT</name>
<sequence length="284" mass="30924">MMKATARAKLNLNLHILPQGSDGMFPVHYINCELDICDALWFEKQTGIIEVICDFPGVPNGRENLVYKAAQLLKDYSRTNDGVKVRIEKHIPVRSGLGGGSADAAAALRVLTNLWKVKISKQELLTLARKVGMDVCYSLIGGLALVEGDGSAVTSLPLYLPKACVLILVPFEEKPSTQWSFRQLSNNSVGIDIAKTDGMQKALKEKNQDVFFSSLHNDFEGPLTAHFPIIGQMKADLLHSGAKGTNLCGAGLAMAGFFVTKKEATLAQQVFKEKYKQAILGGMQ</sequence>
<dbReference type="GO" id="GO:0005524">
    <property type="term" value="F:ATP binding"/>
    <property type="evidence" value="ECO:0007669"/>
    <property type="project" value="UniProtKB-UniRule"/>
</dbReference>
<feature type="domain" description="GHMP kinase N-terminal" evidence="7">
    <location>
        <begin position="64"/>
        <end position="142"/>
    </location>
</feature>
<evidence type="ECO:0000256" key="1">
    <source>
        <dbReference type="ARBA" id="ARBA00017473"/>
    </source>
</evidence>
<evidence type="ECO:0000256" key="6">
    <source>
        <dbReference type="HAMAP-Rule" id="MF_00061"/>
    </source>
</evidence>
<dbReference type="HAMAP" id="MF_00061">
    <property type="entry name" value="IspE"/>
    <property type="match status" value="1"/>
</dbReference>
<keyword evidence="6" id="KW-0414">Isoprene biosynthesis</keyword>
<evidence type="ECO:0000256" key="4">
    <source>
        <dbReference type="ARBA" id="ARBA00022777"/>
    </source>
</evidence>
<evidence type="ECO:0000313" key="8">
    <source>
        <dbReference type="EMBL" id="OGG30797.1"/>
    </source>
</evidence>
<dbReference type="InterPro" id="IPR014721">
    <property type="entry name" value="Ribsml_uS5_D2-typ_fold_subgr"/>
</dbReference>
<dbReference type="Gene3D" id="3.30.230.10">
    <property type="match status" value="1"/>
</dbReference>
<dbReference type="InterPro" id="IPR004424">
    <property type="entry name" value="IspE"/>
</dbReference>
<dbReference type="PANTHER" id="PTHR43527:SF2">
    <property type="entry name" value="4-DIPHOSPHOCYTIDYL-2-C-METHYL-D-ERYTHRITOL KINASE, CHLOROPLASTIC"/>
    <property type="match status" value="1"/>
</dbReference>
<comment type="pathway">
    <text evidence="6">Isoprenoid biosynthesis; isopentenyl diphosphate biosynthesis via DXP pathway; isopentenyl diphosphate from 1-deoxy-D-xylulose 5-phosphate: step 3/6.</text>
</comment>
<dbReference type="SUPFAM" id="SSF54211">
    <property type="entry name" value="Ribosomal protein S5 domain 2-like"/>
    <property type="match status" value="1"/>
</dbReference>
<dbReference type="AlphaFoldDB" id="A0A1F6B2M8"/>
<comment type="caution">
    <text evidence="8">The sequence shown here is derived from an EMBL/GenBank/DDBJ whole genome shotgun (WGS) entry which is preliminary data.</text>
</comment>
<dbReference type="NCBIfam" id="TIGR00154">
    <property type="entry name" value="ispE"/>
    <property type="match status" value="1"/>
</dbReference>
<feature type="active site" evidence="6">
    <location>
        <position position="9"/>
    </location>
</feature>
<keyword evidence="4 6" id="KW-0418">Kinase</keyword>
<evidence type="ECO:0000313" key="9">
    <source>
        <dbReference type="Proteomes" id="UP000176409"/>
    </source>
</evidence>
<comment type="function">
    <text evidence="6">Catalyzes the phosphorylation of the position 2 hydroxy group of 4-diphosphocytidyl-2C-methyl-D-erythritol.</text>
</comment>
<evidence type="ECO:0000259" key="7">
    <source>
        <dbReference type="Pfam" id="PF00288"/>
    </source>
</evidence>
<dbReference type="PANTHER" id="PTHR43527">
    <property type="entry name" value="4-DIPHOSPHOCYTIDYL-2-C-METHYL-D-ERYTHRITOL KINASE, CHLOROPLASTIC"/>
    <property type="match status" value="1"/>
</dbReference>
<feature type="active site" evidence="6">
    <location>
        <position position="134"/>
    </location>
</feature>
<dbReference type="InterPro" id="IPR036554">
    <property type="entry name" value="GHMP_kinase_C_sf"/>
</dbReference>
<accession>A0A1F6B2M8</accession>
<dbReference type="Pfam" id="PF00288">
    <property type="entry name" value="GHMP_kinases_N"/>
    <property type="match status" value="1"/>
</dbReference>
<dbReference type="EMBL" id="MFJZ01000001">
    <property type="protein sequence ID" value="OGG30797.1"/>
    <property type="molecule type" value="Genomic_DNA"/>
</dbReference>
<proteinExistence type="inferred from homology"/>
<dbReference type="EC" id="2.7.1.148" evidence="6"/>
<evidence type="ECO:0000256" key="2">
    <source>
        <dbReference type="ARBA" id="ARBA00022679"/>
    </source>
</evidence>
<dbReference type="Gene3D" id="3.30.70.890">
    <property type="entry name" value="GHMP kinase, C-terminal domain"/>
    <property type="match status" value="1"/>
</dbReference>
<dbReference type="InterPro" id="IPR006204">
    <property type="entry name" value="GHMP_kinase_N_dom"/>
</dbReference>
<dbReference type="UniPathway" id="UPA00056">
    <property type="reaction ID" value="UER00094"/>
</dbReference>
<keyword evidence="2 6" id="KW-0808">Transferase</keyword>
<dbReference type="InterPro" id="IPR020568">
    <property type="entry name" value="Ribosomal_Su5_D2-typ_SF"/>
</dbReference>
<comment type="similarity">
    <text evidence="6">Belongs to the GHMP kinase family. IspE subfamily.</text>
</comment>
<keyword evidence="3 6" id="KW-0547">Nucleotide-binding</keyword>
<gene>
    <name evidence="6" type="primary">ispE</name>
    <name evidence="8" type="ORF">A2973_02645</name>
</gene>
<comment type="catalytic activity">
    <reaction evidence="6">
        <text>4-CDP-2-C-methyl-D-erythritol + ATP = 4-CDP-2-C-methyl-D-erythritol 2-phosphate + ADP + H(+)</text>
        <dbReference type="Rhea" id="RHEA:18437"/>
        <dbReference type="ChEBI" id="CHEBI:15378"/>
        <dbReference type="ChEBI" id="CHEBI:30616"/>
        <dbReference type="ChEBI" id="CHEBI:57823"/>
        <dbReference type="ChEBI" id="CHEBI:57919"/>
        <dbReference type="ChEBI" id="CHEBI:456216"/>
        <dbReference type="EC" id="2.7.1.148"/>
    </reaction>
</comment>
<dbReference type="STRING" id="1798396.A2973_02645"/>
<protein>
    <recommendedName>
        <fullName evidence="1 6">4-diphosphocytidyl-2-C-methyl-D-erythritol kinase</fullName>
        <shortName evidence="6">CMK</shortName>
        <ecNumber evidence="6">2.7.1.148</ecNumber>
    </recommendedName>
    <alternativeName>
        <fullName evidence="6">4-(cytidine-5'-diphospho)-2-C-methyl-D-erythritol kinase</fullName>
    </alternativeName>
</protein>
<evidence type="ECO:0000256" key="3">
    <source>
        <dbReference type="ARBA" id="ARBA00022741"/>
    </source>
</evidence>
<keyword evidence="5 6" id="KW-0067">ATP-binding</keyword>
<dbReference type="GO" id="GO:0016114">
    <property type="term" value="P:terpenoid biosynthetic process"/>
    <property type="evidence" value="ECO:0007669"/>
    <property type="project" value="UniProtKB-UniRule"/>
</dbReference>
<dbReference type="Proteomes" id="UP000176409">
    <property type="component" value="Unassembled WGS sequence"/>
</dbReference>
<dbReference type="SUPFAM" id="SSF55060">
    <property type="entry name" value="GHMP Kinase, C-terminal domain"/>
    <property type="match status" value="1"/>
</dbReference>
<dbReference type="GO" id="GO:0050515">
    <property type="term" value="F:4-(cytidine 5'-diphospho)-2-C-methyl-D-erythritol kinase activity"/>
    <property type="evidence" value="ECO:0007669"/>
    <property type="project" value="UniProtKB-UniRule"/>
</dbReference>
<reference evidence="8 9" key="1">
    <citation type="journal article" date="2016" name="Nat. Commun.">
        <title>Thousands of microbial genomes shed light on interconnected biogeochemical processes in an aquifer system.</title>
        <authorList>
            <person name="Anantharaman K."/>
            <person name="Brown C.T."/>
            <person name="Hug L.A."/>
            <person name="Sharon I."/>
            <person name="Castelle C.J."/>
            <person name="Probst A.J."/>
            <person name="Thomas B.C."/>
            <person name="Singh A."/>
            <person name="Wilkins M.J."/>
            <person name="Karaoz U."/>
            <person name="Brodie E.L."/>
            <person name="Williams K.H."/>
            <person name="Hubbard S.S."/>
            <person name="Banfield J.F."/>
        </authorList>
    </citation>
    <scope>NUCLEOTIDE SEQUENCE [LARGE SCALE GENOMIC DNA]</scope>
</reference>
<organism evidence="8 9">
    <name type="scientific">Candidatus Gottesmanbacteria bacterium RIFCSPLOWO2_01_FULL_49_10</name>
    <dbReference type="NCBI Taxonomy" id="1798396"/>
    <lineage>
        <taxon>Bacteria</taxon>
        <taxon>Candidatus Gottesmaniibacteriota</taxon>
    </lineage>
</organism>
<dbReference type="GO" id="GO:0019288">
    <property type="term" value="P:isopentenyl diphosphate biosynthetic process, methylerythritol 4-phosphate pathway"/>
    <property type="evidence" value="ECO:0007669"/>
    <property type="project" value="UniProtKB-UniRule"/>
</dbReference>
<dbReference type="PIRSF" id="PIRSF010376">
    <property type="entry name" value="IspE"/>
    <property type="match status" value="1"/>
</dbReference>